<reference evidence="1" key="1">
    <citation type="submission" date="2021-06" db="EMBL/GenBank/DDBJ databases">
        <authorList>
            <person name="Kallberg Y."/>
            <person name="Tangrot J."/>
            <person name="Rosling A."/>
        </authorList>
    </citation>
    <scope>NUCLEOTIDE SEQUENCE</scope>
    <source>
        <strain evidence="1">AU212A</strain>
    </source>
</reference>
<evidence type="ECO:0000313" key="1">
    <source>
        <dbReference type="EMBL" id="CAG8647344.1"/>
    </source>
</evidence>
<evidence type="ECO:0000313" key="2">
    <source>
        <dbReference type="Proteomes" id="UP000789860"/>
    </source>
</evidence>
<protein>
    <submittedName>
        <fullName evidence="1">5591_t:CDS:1</fullName>
    </submittedName>
</protein>
<name>A0ACA9NFL2_9GLOM</name>
<organism evidence="1 2">
    <name type="scientific">Scutellospora calospora</name>
    <dbReference type="NCBI Taxonomy" id="85575"/>
    <lineage>
        <taxon>Eukaryota</taxon>
        <taxon>Fungi</taxon>
        <taxon>Fungi incertae sedis</taxon>
        <taxon>Mucoromycota</taxon>
        <taxon>Glomeromycotina</taxon>
        <taxon>Glomeromycetes</taxon>
        <taxon>Diversisporales</taxon>
        <taxon>Gigasporaceae</taxon>
        <taxon>Scutellospora</taxon>
    </lineage>
</organism>
<accession>A0ACA9NFL2</accession>
<dbReference type="Proteomes" id="UP000789860">
    <property type="component" value="Unassembled WGS sequence"/>
</dbReference>
<keyword evidence="2" id="KW-1185">Reference proteome</keyword>
<feature type="non-terminal residue" evidence="1">
    <location>
        <position position="1"/>
    </location>
</feature>
<gene>
    <name evidence="1" type="ORF">SCALOS_LOCUS8540</name>
</gene>
<dbReference type="EMBL" id="CAJVPM010022925">
    <property type="protein sequence ID" value="CAG8647344.1"/>
    <property type="molecule type" value="Genomic_DNA"/>
</dbReference>
<proteinExistence type="predicted"/>
<feature type="non-terminal residue" evidence="1">
    <location>
        <position position="45"/>
    </location>
</feature>
<sequence length="45" mass="5641">ENKYATHDNDKIDEESKWDIAMNHKEKRRLYSKNEDVNSYKRRER</sequence>
<comment type="caution">
    <text evidence="1">The sequence shown here is derived from an EMBL/GenBank/DDBJ whole genome shotgun (WGS) entry which is preliminary data.</text>
</comment>